<protein>
    <recommendedName>
        <fullName evidence="3">Acyl-CoA carboxylase subunit epsilon</fullName>
    </recommendedName>
</protein>
<dbReference type="InterPro" id="IPR032716">
    <property type="entry name" value="ACC_epsilon"/>
</dbReference>
<keyword evidence="2" id="KW-1185">Reference proteome</keyword>
<sequence length="72" mass="7499">MSEFQVLHGQPTPEELATVLAVVQARAAAGQAALDAAATASGPASAWTDRARAMHPLPRPGAHAWRTSGWAR</sequence>
<comment type="caution">
    <text evidence="1">The sequence shown here is derived from an EMBL/GenBank/DDBJ whole genome shotgun (WGS) entry which is preliminary data.</text>
</comment>
<dbReference type="EMBL" id="PYBW01000058">
    <property type="protein sequence ID" value="PYC77589.1"/>
    <property type="molecule type" value="Genomic_DNA"/>
</dbReference>
<proteinExistence type="predicted"/>
<dbReference type="Pfam" id="PF13822">
    <property type="entry name" value="ACC_epsilon"/>
    <property type="match status" value="1"/>
</dbReference>
<dbReference type="RefSeq" id="WP_110670934.1">
    <property type="nucleotide sequence ID" value="NZ_PYBW01000058.1"/>
</dbReference>
<dbReference type="GO" id="GO:0003989">
    <property type="term" value="F:acetyl-CoA carboxylase activity"/>
    <property type="evidence" value="ECO:0007669"/>
    <property type="project" value="InterPro"/>
</dbReference>
<evidence type="ECO:0000313" key="1">
    <source>
        <dbReference type="EMBL" id="PYC77589.1"/>
    </source>
</evidence>
<dbReference type="GO" id="GO:0004658">
    <property type="term" value="F:propionyl-CoA carboxylase activity"/>
    <property type="evidence" value="ECO:0007669"/>
    <property type="project" value="InterPro"/>
</dbReference>
<evidence type="ECO:0008006" key="3">
    <source>
        <dbReference type="Google" id="ProtNLM"/>
    </source>
</evidence>
<evidence type="ECO:0000313" key="2">
    <source>
        <dbReference type="Proteomes" id="UP000248039"/>
    </source>
</evidence>
<gene>
    <name evidence="1" type="ORF">C7C46_18305</name>
</gene>
<organism evidence="1 2">
    <name type="scientific">Streptomyces tateyamensis</name>
    <dbReference type="NCBI Taxonomy" id="565073"/>
    <lineage>
        <taxon>Bacteria</taxon>
        <taxon>Bacillati</taxon>
        <taxon>Actinomycetota</taxon>
        <taxon>Actinomycetes</taxon>
        <taxon>Kitasatosporales</taxon>
        <taxon>Streptomycetaceae</taxon>
        <taxon>Streptomyces</taxon>
    </lineage>
</organism>
<dbReference type="AlphaFoldDB" id="A0A2V4N1D4"/>
<accession>A0A2V4N1D4</accession>
<name>A0A2V4N1D4_9ACTN</name>
<reference evidence="1 2" key="1">
    <citation type="submission" date="2018-03" db="EMBL/GenBank/DDBJ databases">
        <title>Bioinformatic expansion and discovery of thiopeptide antibiotics.</title>
        <authorList>
            <person name="Schwalen C.J."/>
            <person name="Hudson G.A."/>
            <person name="Mitchell D.A."/>
        </authorList>
    </citation>
    <scope>NUCLEOTIDE SEQUENCE [LARGE SCALE GENOMIC DNA]</scope>
    <source>
        <strain evidence="1 2">ATCC 21389</strain>
    </source>
</reference>
<dbReference type="Proteomes" id="UP000248039">
    <property type="component" value="Unassembled WGS sequence"/>
</dbReference>